<dbReference type="InterPro" id="IPR054291">
    <property type="entry name" value="DUF7027"/>
</dbReference>
<protein>
    <submittedName>
        <fullName evidence="4">Transmembrane protein</fullName>
    </submittedName>
</protein>
<feature type="transmembrane region" description="Helical" evidence="1">
    <location>
        <begin position="51"/>
        <end position="77"/>
    </location>
</feature>
<dbReference type="AlphaFoldDB" id="A0A914UI51"/>
<name>A0A914UI51_9BILA</name>
<evidence type="ECO:0000313" key="3">
    <source>
        <dbReference type="Proteomes" id="UP000887566"/>
    </source>
</evidence>
<accession>A0A914UI51</accession>
<organism evidence="3 4">
    <name type="scientific">Plectus sambesii</name>
    <dbReference type="NCBI Taxonomy" id="2011161"/>
    <lineage>
        <taxon>Eukaryota</taxon>
        <taxon>Metazoa</taxon>
        <taxon>Ecdysozoa</taxon>
        <taxon>Nematoda</taxon>
        <taxon>Chromadorea</taxon>
        <taxon>Plectida</taxon>
        <taxon>Plectina</taxon>
        <taxon>Plectoidea</taxon>
        <taxon>Plectidae</taxon>
        <taxon>Plectus</taxon>
    </lineage>
</organism>
<feature type="transmembrane region" description="Helical" evidence="1">
    <location>
        <begin position="125"/>
        <end position="146"/>
    </location>
</feature>
<feature type="domain" description="DUF7027" evidence="2">
    <location>
        <begin position="16"/>
        <end position="108"/>
    </location>
</feature>
<feature type="transmembrane region" description="Helical" evidence="1">
    <location>
        <begin position="20"/>
        <end position="45"/>
    </location>
</feature>
<keyword evidence="1" id="KW-1133">Transmembrane helix</keyword>
<keyword evidence="1" id="KW-0812">Transmembrane</keyword>
<feature type="transmembrane region" description="Helical" evidence="1">
    <location>
        <begin position="89"/>
        <end position="113"/>
    </location>
</feature>
<dbReference type="Proteomes" id="UP000887566">
    <property type="component" value="Unplaced"/>
</dbReference>
<sequence>MRTDRNSEPSTCGDETGAKILAFIDTVSTVLYAVGTIVIFSYIKIENVDPWIAQNIFCYLLGLLINVMIVGLFWYGLIKERHGFLIPTLICSILGLIGTIITGAVFFVFAFILMTQNVQAGLSLLLFYMALFGGGFGLQCWFYCILKNAYSYLEHKRYFLTSDDFIVQQMEQACVAVPKETPTAPPAYEEAAAYSNFSENMAV</sequence>
<keyword evidence="1" id="KW-0472">Membrane</keyword>
<dbReference type="Pfam" id="PF22954">
    <property type="entry name" value="DUF7027"/>
    <property type="match status" value="1"/>
</dbReference>
<evidence type="ECO:0000313" key="4">
    <source>
        <dbReference type="WBParaSite" id="PSAMB.scaffold10103size4348.g33061.t1"/>
    </source>
</evidence>
<dbReference type="WBParaSite" id="PSAMB.scaffold10103size4348.g33061.t1">
    <property type="protein sequence ID" value="PSAMB.scaffold10103size4348.g33061.t1"/>
    <property type="gene ID" value="PSAMB.scaffold10103size4348.g33061"/>
</dbReference>
<evidence type="ECO:0000259" key="2">
    <source>
        <dbReference type="Pfam" id="PF22954"/>
    </source>
</evidence>
<evidence type="ECO:0000256" key="1">
    <source>
        <dbReference type="SAM" id="Phobius"/>
    </source>
</evidence>
<keyword evidence="3" id="KW-1185">Reference proteome</keyword>
<reference evidence="4" key="1">
    <citation type="submission" date="2022-11" db="UniProtKB">
        <authorList>
            <consortium name="WormBaseParasite"/>
        </authorList>
    </citation>
    <scope>IDENTIFICATION</scope>
</reference>
<proteinExistence type="predicted"/>